<dbReference type="Proteomes" id="UP000072933">
    <property type="component" value="Unassembled WGS sequence"/>
</dbReference>
<name>A0A0Z8KWG9_STRSU</name>
<dbReference type="Pfam" id="PF16934">
    <property type="entry name" value="Mersacidin"/>
    <property type="match status" value="1"/>
</dbReference>
<dbReference type="AlphaFoldDB" id="A0A0Z8KWG9"/>
<dbReference type="NCBIfam" id="TIGR03893">
    <property type="entry name" value="lant_SP_1948"/>
    <property type="match status" value="1"/>
</dbReference>
<dbReference type="EMBL" id="FIID01000010">
    <property type="protein sequence ID" value="CYV79523.1"/>
    <property type="molecule type" value="Genomic_DNA"/>
</dbReference>
<sequence length="78" mass="8029">MYDIDVNKYAGDSFEEMSIAEMTMVQGSGDMSAELTPTTPACYASIIYTAKASSPNCAYAATAISGAISGAIISAVKC</sequence>
<proteinExistence type="predicted"/>
<evidence type="ECO:0000313" key="1">
    <source>
        <dbReference type="EMBL" id="CYV79523.1"/>
    </source>
</evidence>
<dbReference type="GO" id="GO:0050830">
    <property type="term" value="P:defense response to Gram-positive bacterium"/>
    <property type="evidence" value="ECO:0007669"/>
    <property type="project" value="InterPro"/>
</dbReference>
<dbReference type="RefSeq" id="WP_024405530.1">
    <property type="nucleotide sequence ID" value="NZ_CAMUSF010000001.1"/>
</dbReference>
<protein>
    <submittedName>
        <fullName evidence="1">Type 2 lantibiotic, SP_1948 family</fullName>
    </submittedName>
</protein>
<gene>
    <name evidence="1" type="ORF">ERS132370_01057</name>
</gene>
<organism evidence="1 2">
    <name type="scientific">Streptococcus suis</name>
    <dbReference type="NCBI Taxonomy" id="1307"/>
    <lineage>
        <taxon>Bacteria</taxon>
        <taxon>Bacillati</taxon>
        <taxon>Bacillota</taxon>
        <taxon>Bacilli</taxon>
        <taxon>Lactobacillales</taxon>
        <taxon>Streptococcaceae</taxon>
        <taxon>Streptococcus</taxon>
    </lineage>
</organism>
<dbReference type="InterPro" id="IPR027632">
    <property type="entry name" value="Lant_2_A2"/>
</dbReference>
<accession>A0A0Z8KWG9</accession>
<evidence type="ECO:0000313" key="2">
    <source>
        <dbReference type="Proteomes" id="UP000072933"/>
    </source>
</evidence>
<reference evidence="1 2" key="1">
    <citation type="submission" date="2016-02" db="EMBL/GenBank/DDBJ databases">
        <authorList>
            <consortium name="Pathogen Informatics"/>
        </authorList>
    </citation>
    <scope>NUCLEOTIDE SEQUENCE [LARGE SCALE GENOMIC DNA]</scope>
    <source>
        <strain evidence="1 2">LSS8</strain>
    </source>
</reference>